<dbReference type="InterPro" id="IPR014721">
    <property type="entry name" value="Ribsml_uS5_D2-typ_fold_subgr"/>
</dbReference>
<dbReference type="GO" id="GO:0030983">
    <property type="term" value="F:mismatched DNA binding"/>
    <property type="evidence" value="ECO:0007669"/>
    <property type="project" value="InterPro"/>
</dbReference>
<protein>
    <recommendedName>
        <fullName evidence="2 5">DNA mismatch repair protein MutL</fullName>
    </recommendedName>
</protein>
<dbReference type="Pfam" id="PF08676">
    <property type="entry name" value="MutL_C"/>
    <property type="match status" value="1"/>
</dbReference>
<dbReference type="GO" id="GO:0006298">
    <property type="term" value="P:mismatch repair"/>
    <property type="evidence" value="ECO:0007669"/>
    <property type="project" value="UniProtKB-UniRule"/>
</dbReference>
<evidence type="ECO:0000259" key="7">
    <source>
        <dbReference type="SMART" id="SM00853"/>
    </source>
</evidence>
<dbReference type="GO" id="GO:0016887">
    <property type="term" value="F:ATP hydrolysis activity"/>
    <property type="evidence" value="ECO:0007669"/>
    <property type="project" value="InterPro"/>
</dbReference>
<dbReference type="InterPro" id="IPR042120">
    <property type="entry name" value="MutL_C_dimsub"/>
</dbReference>
<evidence type="ECO:0000313" key="10">
    <source>
        <dbReference type="Proteomes" id="UP000077405"/>
    </source>
</evidence>
<dbReference type="SUPFAM" id="SSF55874">
    <property type="entry name" value="ATPase domain of HSP90 chaperone/DNA topoisomerase II/histidine kinase"/>
    <property type="match status" value="1"/>
</dbReference>
<dbReference type="InterPro" id="IPR014762">
    <property type="entry name" value="DNA_mismatch_repair_CS"/>
</dbReference>
<dbReference type="NCBIfam" id="NF000953">
    <property type="entry name" value="PRK00095.2-4"/>
    <property type="match status" value="1"/>
</dbReference>
<dbReference type="GO" id="GO:0032300">
    <property type="term" value="C:mismatch repair complex"/>
    <property type="evidence" value="ECO:0007669"/>
    <property type="project" value="InterPro"/>
</dbReference>
<dbReference type="Gene3D" id="3.30.565.10">
    <property type="entry name" value="Histidine kinase-like ATPase, C-terminal domain"/>
    <property type="match status" value="1"/>
</dbReference>
<evidence type="ECO:0000313" key="9">
    <source>
        <dbReference type="EMBL" id="ANC93125.1"/>
    </source>
</evidence>
<dbReference type="SMART" id="SM00853">
    <property type="entry name" value="MutL_C"/>
    <property type="match status" value="1"/>
</dbReference>
<keyword evidence="9" id="KW-0540">Nuclease</keyword>
<dbReference type="InterPro" id="IPR013507">
    <property type="entry name" value="DNA_mismatch_S5_2-like"/>
</dbReference>
<evidence type="ECO:0000256" key="3">
    <source>
        <dbReference type="ARBA" id="ARBA00022763"/>
    </source>
</evidence>
<dbReference type="CDD" id="cd16926">
    <property type="entry name" value="HATPase_MutL-MLH-PMS-like"/>
    <property type="match status" value="1"/>
</dbReference>
<dbReference type="Pfam" id="PF13589">
    <property type="entry name" value="HATPase_c_3"/>
    <property type="match status" value="1"/>
</dbReference>
<dbReference type="GO" id="GO:0140664">
    <property type="term" value="F:ATP-dependent DNA damage sensor activity"/>
    <property type="evidence" value="ECO:0007669"/>
    <property type="project" value="InterPro"/>
</dbReference>
<dbReference type="GO" id="GO:0005524">
    <property type="term" value="F:ATP binding"/>
    <property type="evidence" value="ECO:0007669"/>
    <property type="project" value="InterPro"/>
</dbReference>
<proteinExistence type="inferred from homology"/>
<keyword evidence="9" id="KW-0378">Hydrolase</keyword>
<dbReference type="SMART" id="SM01340">
    <property type="entry name" value="DNA_mis_repair"/>
    <property type="match status" value="1"/>
</dbReference>
<feature type="region of interest" description="Disordered" evidence="6">
    <location>
        <begin position="402"/>
        <end position="454"/>
    </location>
</feature>
<dbReference type="InterPro" id="IPR038973">
    <property type="entry name" value="MutL/Mlh/Pms-like"/>
</dbReference>
<evidence type="ECO:0000256" key="1">
    <source>
        <dbReference type="ARBA" id="ARBA00006082"/>
    </source>
</evidence>
<evidence type="ECO:0000259" key="8">
    <source>
        <dbReference type="SMART" id="SM01340"/>
    </source>
</evidence>
<dbReference type="Gene3D" id="3.30.230.10">
    <property type="match status" value="1"/>
</dbReference>
<evidence type="ECO:0000256" key="2">
    <source>
        <dbReference type="ARBA" id="ARBA00021975"/>
    </source>
</evidence>
<gene>
    <name evidence="5" type="primary">mutL</name>
    <name evidence="9" type="ORF">A6A40_07965</name>
</gene>
<dbReference type="PANTHER" id="PTHR10073">
    <property type="entry name" value="DNA MISMATCH REPAIR PROTEIN MLH, PMS, MUTL"/>
    <property type="match status" value="1"/>
</dbReference>
<dbReference type="OrthoDB" id="9763467at2"/>
<reference evidence="9 10" key="1">
    <citation type="journal article" date="2013" name="Int. J. Syst. Evol. Microbiol.">
        <title>Azospirillum humicireducens sp. nov., a nitrogen-fixing bacterium isolated from a microbial fuel cell.</title>
        <authorList>
            <person name="Zhou S."/>
            <person name="Han L."/>
            <person name="Wang Y."/>
            <person name="Yang G."/>
            <person name="Zhuang L."/>
            <person name="Hu P."/>
        </authorList>
    </citation>
    <scope>NUCLEOTIDE SEQUENCE [LARGE SCALE GENOMIC DNA]</scope>
    <source>
        <strain evidence="9 10">SgZ-5</strain>
    </source>
</reference>
<feature type="compositionally biased region" description="Gly residues" evidence="6">
    <location>
        <begin position="373"/>
        <end position="384"/>
    </location>
</feature>
<organism evidence="9 10">
    <name type="scientific">Azospirillum humicireducens</name>
    <dbReference type="NCBI Taxonomy" id="1226968"/>
    <lineage>
        <taxon>Bacteria</taxon>
        <taxon>Pseudomonadati</taxon>
        <taxon>Pseudomonadota</taxon>
        <taxon>Alphaproteobacteria</taxon>
        <taxon>Rhodospirillales</taxon>
        <taxon>Azospirillaceae</taxon>
        <taxon>Azospirillum</taxon>
    </lineage>
</organism>
<dbReference type="InterPro" id="IPR002099">
    <property type="entry name" value="MutL/Mlh/PMS"/>
</dbReference>
<dbReference type="Gene3D" id="3.30.1370.100">
    <property type="entry name" value="MutL, C-terminal domain, regulatory subdomain"/>
    <property type="match status" value="1"/>
</dbReference>
<sequence length="642" mass="68254">MPIRLLPETLVNRIAAGEVVERPAAAVKELVENAIDAGATRIDVVARDGGKSLIAVTDDGCGMTPDELVLAVERHATSKLPGDDLLDIRSLGFRGEALPSIGAVSCLTITSRARGADSAWSLTVDAGAKGSPQPAALAQGTRIEVRDLFAAVPARLKFLKASRTEYDHIADCLERLAMAHPGVAFTLSDGGRGGLRLSAAQGELLDARLTRLGALMGRDFQENAVPVTAAREGVTLAGWIGLPTLHRPTAKHQHLFVNGRPVRDKLMVGAVRAAYADFLPRDRHPMLALFLDIDPQEVDVNVHPAKAEVRFRDQGLVRGLIVGSLKHALAEAGHRASTTVGLATLGALRPESAGETDGQRDGGFTPSPLPYGRSGGGGSGGSWGGSYMPTAVPRGLAERSAAFQAPSQTGLPPLQGRLSGFGNGFAPSARPPEYRAPDPSAQKPEPPPDSHPLGAARAQVHTTYIVAQTREGIVIVDQHAAHERLVYERMKTALLEGGVKRQALLIPELIELDEPSANRLLARSAELAELGLVIEGFGHGCVMVREVPALLGQSDVKNLIRDLAEELSELGDALSLKERLEEVCATMACHGSVRAGRTLSVDEMNALLRQMEATPHSGQCNHGRPTYVELKLADIERLFGRR</sequence>
<dbReference type="EMBL" id="CP015285">
    <property type="protein sequence ID" value="ANC93125.1"/>
    <property type="molecule type" value="Genomic_DNA"/>
</dbReference>
<feature type="region of interest" description="Disordered" evidence="6">
    <location>
        <begin position="350"/>
        <end position="386"/>
    </location>
</feature>
<dbReference type="GO" id="GO:0004519">
    <property type="term" value="F:endonuclease activity"/>
    <property type="evidence" value="ECO:0007669"/>
    <property type="project" value="UniProtKB-KW"/>
</dbReference>
<keyword evidence="10" id="KW-1185">Reference proteome</keyword>
<dbReference type="InterPro" id="IPR014790">
    <property type="entry name" value="MutL_C"/>
</dbReference>
<keyword evidence="3 5" id="KW-0227">DNA damage</keyword>
<dbReference type="InterPro" id="IPR036890">
    <property type="entry name" value="HATPase_C_sf"/>
</dbReference>
<dbReference type="InterPro" id="IPR042121">
    <property type="entry name" value="MutL_C_regsub"/>
</dbReference>
<dbReference type="SUPFAM" id="SSF54211">
    <property type="entry name" value="Ribosomal protein S5 domain 2-like"/>
    <property type="match status" value="1"/>
</dbReference>
<dbReference type="PANTHER" id="PTHR10073:SF12">
    <property type="entry name" value="DNA MISMATCH REPAIR PROTEIN MLH1"/>
    <property type="match status" value="1"/>
</dbReference>
<dbReference type="InterPro" id="IPR020568">
    <property type="entry name" value="Ribosomal_Su5_D2-typ_SF"/>
</dbReference>
<comment type="similarity">
    <text evidence="1 5">Belongs to the DNA mismatch repair MutL/HexB family.</text>
</comment>
<evidence type="ECO:0000256" key="6">
    <source>
        <dbReference type="SAM" id="MobiDB-lite"/>
    </source>
</evidence>
<dbReference type="KEGG" id="ahu:A6A40_07965"/>
<evidence type="ECO:0000256" key="4">
    <source>
        <dbReference type="ARBA" id="ARBA00023204"/>
    </source>
</evidence>
<dbReference type="InterPro" id="IPR020667">
    <property type="entry name" value="DNA_mismatch_repair_MutL"/>
</dbReference>
<dbReference type="Pfam" id="PF01119">
    <property type="entry name" value="DNA_mis_repair"/>
    <property type="match status" value="1"/>
</dbReference>
<dbReference type="AlphaFoldDB" id="A0A160JIW7"/>
<comment type="function">
    <text evidence="5">This protein is involved in the repair of mismatches in DNA. It is required for dam-dependent methyl-directed DNA mismatch repair. May act as a 'molecular matchmaker', a protein that promotes the formation of a stable complex between two or more DNA-binding proteins in an ATP-dependent manner without itself being part of a final effector complex.</text>
</comment>
<dbReference type="FunFam" id="3.30.565.10:FF:000003">
    <property type="entry name" value="DNA mismatch repair endonuclease MutL"/>
    <property type="match status" value="1"/>
</dbReference>
<dbReference type="Proteomes" id="UP000077405">
    <property type="component" value="Chromosome"/>
</dbReference>
<dbReference type="PROSITE" id="PS00058">
    <property type="entry name" value="DNA_MISMATCH_REPAIR_1"/>
    <property type="match status" value="1"/>
</dbReference>
<dbReference type="CDD" id="cd00782">
    <property type="entry name" value="MutL_Trans"/>
    <property type="match status" value="1"/>
</dbReference>
<dbReference type="InterPro" id="IPR037198">
    <property type="entry name" value="MutL_C_sf"/>
</dbReference>
<accession>A0A160JIW7</accession>
<keyword evidence="9" id="KW-0255">Endonuclease</keyword>
<dbReference type="HAMAP" id="MF_00149">
    <property type="entry name" value="DNA_mis_repair"/>
    <property type="match status" value="1"/>
</dbReference>
<dbReference type="SUPFAM" id="SSF118116">
    <property type="entry name" value="DNA mismatch repair protein MutL"/>
    <property type="match status" value="1"/>
</dbReference>
<dbReference type="RefSeq" id="WP_063636176.1">
    <property type="nucleotide sequence ID" value="NZ_CP015285.1"/>
</dbReference>
<keyword evidence="4 5" id="KW-0234">DNA repair</keyword>
<dbReference type="Gene3D" id="3.30.1540.20">
    <property type="entry name" value="MutL, C-terminal domain, dimerisation subdomain"/>
    <property type="match status" value="1"/>
</dbReference>
<dbReference type="NCBIfam" id="TIGR00585">
    <property type="entry name" value="mutl"/>
    <property type="match status" value="1"/>
</dbReference>
<name>A0A160JIW7_9PROT</name>
<feature type="domain" description="DNA mismatch repair protein S5" evidence="8">
    <location>
        <begin position="212"/>
        <end position="330"/>
    </location>
</feature>
<dbReference type="STRING" id="1226968.A6A40_07965"/>
<feature type="domain" description="MutL C-terminal dimerisation" evidence="7">
    <location>
        <begin position="456"/>
        <end position="599"/>
    </location>
</feature>
<evidence type="ECO:0000256" key="5">
    <source>
        <dbReference type="HAMAP-Rule" id="MF_00149"/>
    </source>
</evidence>